<evidence type="ECO:0000256" key="3">
    <source>
        <dbReference type="ARBA" id="ARBA00022741"/>
    </source>
</evidence>
<protein>
    <submittedName>
        <fullName evidence="7">Delta tubulin, putative</fullName>
    </submittedName>
</protein>
<keyword evidence="3" id="KW-0547">Nucleotide-binding</keyword>
<reference evidence="8" key="1">
    <citation type="submission" date="2015-09" db="EMBL/GenBank/DDBJ databases">
        <authorList>
            <consortium name="Pathogen Informatics"/>
        </authorList>
    </citation>
    <scope>NUCLEOTIDE SEQUENCE [LARGE SCALE GENOMIC DNA]</scope>
    <source>
        <strain evidence="8">Lake Konstanz</strain>
    </source>
</reference>
<evidence type="ECO:0000313" key="8">
    <source>
        <dbReference type="Proteomes" id="UP000051952"/>
    </source>
</evidence>
<dbReference type="PROSITE" id="PS00227">
    <property type="entry name" value="TUBULIN"/>
    <property type="match status" value="1"/>
</dbReference>
<keyword evidence="8" id="KW-1185">Reference proteome</keyword>
<comment type="similarity">
    <text evidence="1">Belongs to the tubulin family.</text>
</comment>
<dbReference type="VEuPathDB" id="TriTrypDB:BSAL_20805"/>
<dbReference type="SUPFAM" id="SSF55307">
    <property type="entry name" value="Tubulin C-terminal domain-like"/>
    <property type="match status" value="1"/>
</dbReference>
<sequence>MSFTPTITVLVGQCGNQLGVSFLNAVASAAAATAQPHHRDADDDRSTRGAAAATDSIFRERVANEFFRQPTKSEEKSHTQELFENDDNGIISSSSSSLVARAVLVDMEPKVMEQTRLSMKRDRRQLFTIHASQCVSREEGSANNWAFGYFTQGVSKLDDLEQRLRHEVRLASDNWYGGGTAGGVGVKFHVVHSIAGGTGSGVGCLVSELIADLFPKSEIHHTVVWPFQHGEVVTQNYNAILAVSALRDTADSVLVLSNDEIAEEMRSRHQGGGHALAQGLSAASSFREINHSMAKLMSSLHLPLEVLPLAKRAALEKRSRAVVVATAHHQSPSSSASADDAWRTSMLRCAPRAALMCDVRELLDLDPVKKFFTGSTFPRNIQSLASTLQQVSWQSVVQEATRYVCTVRAAQPLFVLRGRGSRDEGSRELMHALAMHHGAAARPSQGGGSRSGLPYSVFGDGAYGLLASETPRIDDVHADSDASGGVGYRRGDGRDTSSAVFHTSPSIFRSSTLSSPSANGGGLEHSLGRVQGMLQEKAFVHHYSRYGVSDDDIQNACIRCWELLEAYRDEELDDGDEVF</sequence>
<dbReference type="OrthoDB" id="10250004at2759"/>
<evidence type="ECO:0000256" key="1">
    <source>
        <dbReference type="ARBA" id="ARBA00009636"/>
    </source>
</evidence>
<keyword evidence="4" id="KW-0342">GTP-binding</keyword>
<evidence type="ECO:0000256" key="4">
    <source>
        <dbReference type="ARBA" id="ARBA00023134"/>
    </source>
</evidence>
<name>A0A0S4JK93_BODSA</name>
<proteinExistence type="inferred from homology"/>
<dbReference type="SMART" id="SM00864">
    <property type="entry name" value="Tubulin"/>
    <property type="match status" value="1"/>
</dbReference>
<dbReference type="InterPro" id="IPR000217">
    <property type="entry name" value="Tubulin"/>
</dbReference>
<dbReference type="PANTHER" id="PTHR11588">
    <property type="entry name" value="TUBULIN"/>
    <property type="match status" value="1"/>
</dbReference>
<dbReference type="PRINTS" id="PR01161">
    <property type="entry name" value="TUBULIN"/>
</dbReference>
<dbReference type="Proteomes" id="UP000051952">
    <property type="component" value="Unassembled WGS sequence"/>
</dbReference>
<dbReference type="SUPFAM" id="SSF52490">
    <property type="entry name" value="Tubulin nucleotide-binding domain-like"/>
    <property type="match status" value="1"/>
</dbReference>
<dbReference type="InterPro" id="IPR008280">
    <property type="entry name" value="Tub_FtsZ_C"/>
</dbReference>
<dbReference type="AlphaFoldDB" id="A0A0S4JK93"/>
<dbReference type="InterPro" id="IPR003008">
    <property type="entry name" value="Tubulin_FtsZ_GTPase"/>
</dbReference>
<feature type="region of interest" description="Disordered" evidence="5">
    <location>
        <begin position="35"/>
        <end position="54"/>
    </location>
</feature>
<dbReference type="InterPro" id="IPR036525">
    <property type="entry name" value="Tubulin/FtsZ_GTPase_sf"/>
</dbReference>
<dbReference type="GO" id="GO:0005525">
    <property type="term" value="F:GTP binding"/>
    <property type="evidence" value="ECO:0007669"/>
    <property type="project" value="UniProtKB-KW"/>
</dbReference>
<dbReference type="InterPro" id="IPR017975">
    <property type="entry name" value="Tubulin_CS"/>
</dbReference>
<feature type="domain" description="Tubulin/FtsZ GTPase" evidence="6">
    <location>
        <begin position="87"/>
        <end position="309"/>
    </location>
</feature>
<dbReference type="CDD" id="cd02189">
    <property type="entry name" value="delta_zeta_tubulin-like"/>
    <property type="match status" value="1"/>
</dbReference>
<dbReference type="GO" id="GO:0005874">
    <property type="term" value="C:microtubule"/>
    <property type="evidence" value="ECO:0007669"/>
    <property type="project" value="UniProtKB-KW"/>
</dbReference>
<dbReference type="Pfam" id="PF00091">
    <property type="entry name" value="Tubulin"/>
    <property type="match status" value="1"/>
</dbReference>
<evidence type="ECO:0000256" key="5">
    <source>
        <dbReference type="SAM" id="MobiDB-lite"/>
    </source>
</evidence>
<dbReference type="GO" id="GO:0007017">
    <property type="term" value="P:microtubule-based process"/>
    <property type="evidence" value="ECO:0007669"/>
    <property type="project" value="InterPro"/>
</dbReference>
<dbReference type="OMA" id="QCVTRGE"/>
<dbReference type="EMBL" id="CYKH01001734">
    <property type="protein sequence ID" value="CUG89389.1"/>
    <property type="molecule type" value="Genomic_DNA"/>
</dbReference>
<keyword evidence="2" id="KW-0493">Microtubule</keyword>
<dbReference type="Gene3D" id="3.40.50.1440">
    <property type="entry name" value="Tubulin/FtsZ, GTPase domain"/>
    <property type="match status" value="1"/>
</dbReference>
<organism evidence="7 8">
    <name type="scientific">Bodo saltans</name>
    <name type="common">Flagellated protozoan</name>
    <dbReference type="NCBI Taxonomy" id="75058"/>
    <lineage>
        <taxon>Eukaryota</taxon>
        <taxon>Discoba</taxon>
        <taxon>Euglenozoa</taxon>
        <taxon>Kinetoplastea</taxon>
        <taxon>Metakinetoplastina</taxon>
        <taxon>Eubodonida</taxon>
        <taxon>Bodonidae</taxon>
        <taxon>Bodo</taxon>
    </lineage>
</organism>
<evidence type="ECO:0000259" key="6">
    <source>
        <dbReference type="SMART" id="SM00864"/>
    </source>
</evidence>
<evidence type="ECO:0000256" key="2">
    <source>
        <dbReference type="ARBA" id="ARBA00022701"/>
    </source>
</evidence>
<feature type="compositionally biased region" description="Basic and acidic residues" evidence="5">
    <location>
        <begin position="37"/>
        <end position="47"/>
    </location>
</feature>
<evidence type="ECO:0000313" key="7">
    <source>
        <dbReference type="EMBL" id="CUG89389.1"/>
    </source>
</evidence>
<accession>A0A0S4JK93</accession>
<gene>
    <name evidence="7" type="ORF">BSAL_20805</name>
</gene>